<sequence>MKIELVFIPSPGIGHMRSTTAMAKLLIDSDDRVSVTLIVIPSQHSGNVSSSNISSVYTESKSRLHYCHLSTGDRPTEQTFISYIDSRKPLVRAIVSELASEVSTRSDSSRLAGIVVDMFCTSMIDIADEFGLPAYTFYTSNTSYLGLQFHVQSLYDEKKLDVSELKDSDAEFDVPTLTRPFPVKCLPYVMLSKEWFPYVLNRARSLRDTKGILVNSVAEVEPEAVKFFSGENMNTPPVYAVGPIIDFKTDSKDSDDEKSSEILRWLDEQPSNSVVFLCFGSMGGFSEVQAREIAVALERSGHRFLWSLRQASPVAGCPPGEFKNLEEILPEGFLDRTVEIGKIISWAPQVAVLENPAIGAFVTHCGWNSILESLWFGVPMAAWPIYAEQQFNAFHMVEELGLAAEIRKDYRRDFFSGTGEIVTAVEIVTAEEIERGIKCAMEQDSKLRKRVKEVRDKLHLALMDGGSSNAALRKFVQDVVENIP</sequence>
<comment type="similarity">
    <text evidence="1 4">Belongs to the UDP-glycosyltransferase family.</text>
</comment>
<protein>
    <recommendedName>
        <fullName evidence="5">Glycosyltransferase</fullName>
        <ecNumber evidence="5">2.4.1.-</ecNumber>
    </recommendedName>
</protein>
<dbReference type="PANTHER" id="PTHR48048">
    <property type="entry name" value="GLYCOSYLTRANSFERASE"/>
    <property type="match status" value="1"/>
</dbReference>
<dbReference type="Proteomes" id="UP000029120">
    <property type="component" value="Chromosome 3"/>
</dbReference>
<dbReference type="EMBL" id="CM002871">
    <property type="protein sequence ID" value="KFK39493.1"/>
    <property type="molecule type" value="Genomic_DNA"/>
</dbReference>
<keyword evidence="2 4" id="KW-0328">Glycosyltransferase</keyword>
<dbReference type="AlphaFoldDB" id="A0A087HBJ1"/>
<dbReference type="CDD" id="cd03784">
    <property type="entry name" value="GT1_Gtf-like"/>
    <property type="match status" value="1"/>
</dbReference>
<keyword evidence="7" id="KW-1185">Reference proteome</keyword>
<dbReference type="InterPro" id="IPR035595">
    <property type="entry name" value="UDP_glycos_trans_CS"/>
</dbReference>
<dbReference type="SUPFAM" id="SSF53756">
    <property type="entry name" value="UDP-Glycosyltransferase/glycogen phosphorylase"/>
    <property type="match status" value="1"/>
</dbReference>
<name>A0A087HBJ1_ARAAL</name>
<dbReference type="PANTHER" id="PTHR48048:SF45">
    <property type="entry name" value="GLYCOSYLTRANSFERASE"/>
    <property type="match status" value="1"/>
</dbReference>
<evidence type="ECO:0000256" key="1">
    <source>
        <dbReference type="ARBA" id="ARBA00009995"/>
    </source>
</evidence>
<reference evidence="7" key="1">
    <citation type="journal article" date="2015" name="Nat. Plants">
        <title>Genome expansion of Arabis alpina linked with retrotransposition and reduced symmetric DNA methylation.</title>
        <authorList>
            <person name="Willing E.M."/>
            <person name="Rawat V."/>
            <person name="Mandakova T."/>
            <person name="Maumus F."/>
            <person name="James G.V."/>
            <person name="Nordstroem K.J."/>
            <person name="Becker C."/>
            <person name="Warthmann N."/>
            <person name="Chica C."/>
            <person name="Szarzynska B."/>
            <person name="Zytnicki M."/>
            <person name="Albani M.C."/>
            <person name="Kiefer C."/>
            <person name="Bergonzi S."/>
            <person name="Castaings L."/>
            <person name="Mateos J.L."/>
            <person name="Berns M.C."/>
            <person name="Bujdoso N."/>
            <person name="Piofczyk T."/>
            <person name="de Lorenzo L."/>
            <person name="Barrero-Sicilia C."/>
            <person name="Mateos I."/>
            <person name="Piednoel M."/>
            <person name="Hagmann J."/>
            <person name="Chen-Min-Tao R."/>
            <person name="Iglesias-Fernandez R."/>
            <person name="Schuster S.C."/>
            <person name="Alonso-Blanco C."/>
            <person name="Roudier F."/>
            <person name="Carbonero P."/>
            <person name="Paz-Ares J."/>
            <person name="Davis S.J."/>
            <person name="Pecinka A."/>
            <person name="Quesneville H."/>
            <person name="Colot V."/>
            <person name="Lysak M.A."/>
            <person name="Weigel D."/>
            <person name="Coupland G."/>
            <person name="Schneeberger K."/>
        </authorList>
    </citation>
    <scope>NUCLEOTIDE SEQUENCE [LARGE SCALE GENOMIC DNA]</scope>
    <source>
        <strain evidence="7">cv. Pajares</strain>
    </source>
</reference>
<accession>A0A087HBJ1</accession>
<evidence type="ECO:0000256" key="4">
    <source>
        <dbReference type="RuleBase" id="RU003718"/>
    </source>
</evidence>
<organism evidence="6 7">
    <name type="scientific">Arabis alpina</name>
    <name type="common">Alpine rock-cress</name>
    <dbReference type="NCBI Taxonomy" id="50452"/>
    <lineage>
        <taxon>Eukaryota</taxon>
        <taxon>Viridiplantae</taxon>
        <taxon>Streptophyta</taxon>
        <taxon>Embryophyta</taxon>
        <taxon>Tracheophyta</taxon>
        <taxon>Spermatophyta</taxon>
        <taxon>Magnoliopsida</taxon>
        <taxon>eudicotyledons</taxon>
        <taxon>Gunneridae</taxon>
        <taxon>Pentapetalae</taxon>
        <taxon>rosids</taxon>
        <taxon>malvids</taxon>
        <taxon>Brassicales</taxon>
        <taxon>Brassicaceae</taxon>
        <taxon>Arabideae</taxon>
        <taxon>Arabis</taxon>
    </lineage>
</organism>
<evidence type="ECO:0000256" key="2">
    <source>
        <dbReference type="ARBA" id="ARBA00022676"/>
    </source>
</evidence>
<evidence type="ECO:0000256" key="5">
    <source>
        <dbReference type="RuleBase" id="RU362057"/>
    </source>
</evidence>
<dbReference type="InterPro" id="IPR050481">
    <property type="entry name" value="UDP-glycosyltransf_plant"/>
</dbReference>
<dbReference type="InterPro" id="IPR002213">
    <property type="entry name" value="UDP_glucos_trans"/>
</dbReference>
<dbReference type="Pfam" id="PF00201">
    <property type="entry name" value="UDPGT"/>
    <property type="match status" value="1"/>
</dbReference>
<gene>
    <name evidence="6" type="ordered locus">AALP_Aa3g251100</name>
</gene>
<dbReference type="GO" id="GO:0080043">
    <property type="term" value="F:quercetin 3-O-glucosyltransferase activity"/>
    <property type="evidence" value="ECO:0007669"/>
    <property type="project" value="EnsemblPlants"/>
</dbReference>
<evidence type="ECO:0000313" key="7">
    <source>
        <dbReference type="Proteomes" id="UP000029120"/>
    </source>
</evidence>
<dbReference type="OMA" id="CAMEQDS"/>
<dbReference type="FunFam" id="3.40.50.2000:FF:000080">
    <property type="entry name" value="Glycosyltransferase"/>
    <property type="match status" value="1"/>
</dbReference>
<dbReference type="PROSITE" id="PS00375">
    <property type="entry name" value="UDPGT"/>
    <property type="match status" value="1"/>
</dbReference>
<evidence type="ECO:0000313" key="6">
    <source>
        <dbReference type="EMBL" id="KFK39493.1"/>
    </source>
</evidence>
<proteinExistence type="inferred from homology"/>
<dbReference type="Gramene" id="KFK39493">
    <property type="protein sequence ID" value="KFK39493"/>
    <property type="gene ID" value="AALP_AA3G251100"/>
</dbReference>
<dbReference type="FunFam" id="3.40.50.2000:FF:000060">
    <property type="entry name" value="Glycosyltransferase"/>
    <property type="match status" value="1"/>
</dbReference>
<dbReference type="Gene3D" id="3.40.50.2000">
    <property type="entry name" value="Glycogen Phosphorylase B"/>
    <property type="match status" value="2"/>
</dbReference>
<keyword evidence="3 4" id="KW-0808">Transferase</keyword>
<evidence type="ECO:0000256" key="3">
    <source>
        <dbReference type="ARBA" id="ARBA00022679"/>
    </source>
</evidence>
<dbReference type="eggNOG" id="KOG1192">
    <property type="taxonomic scope" value="Eukaryota"/>
</dbReference>
<dbReference type="OrthoDB" id="5835829at2759"/>
<dbReference type="EC" id="2.4.1.-" evidence="5"/>